<protein>
    <submittedName>
        <fullName evidence="3">Uncharacterized protein</fullName>
    </submittedName>
</protein>
<feature type="region of interest" description="Disordered" evidence="1">
    <location>
        <begin position="73"/>
        <end position="104"/>
    </location>
</feature>
<dbReference type="AlphaFoldDB" id="A0A1I7X7F9"/>
<sequence length="104" mass="11436">MESNEESQESTSLDAKTTLRINGKQPVVEAQKSGKRGRPSRMCTSISASIPQNINVEKEVKLKEPNITVITTEELSSGDTQKDKDVKHQEFMDTSLISGPSSKN</sequence>
<feature type="compositionally biased region" description="Polar residues" evidence="1">
    <location>
        <begin position="95"/>
        <end position="104"/>
    </location>
</feature>
<keyword evidence="2" id="KW-1185">Reference proteome</keyword>
<feature type="compositionally biased region" description="Basic and acidic residues" evidence="1">
    <location>
        <begin position="80"/>
        <end position="91"/>
    </location>
</feature>
<dbReference type="Proteomes" id="UP000095283">
    <property type="component" value="Unplaced"/>
</dbReference>
<evidence type="ECO:0000256" key="1">
    <source>
        <dbReference type="SAM" id="MobiDB-lite"/>
    </source>
</evidence>
<proteinExistence type="predicted"/>
<evidence type="ECO:0000313" key="2">
    <source>
        <dbReference type="Proteomes" id="UP000095283"/>
    </source>
</evidence>
<reference evidence="3" key="1">
    <citation type="submission" date="2016-11" db="UniProtKB">
        <authorList>
            <consortium name="WormBaseParasite"/>
        </authorList>
    </citation>
    <scope>IDENTIFICATION</scope>
</reference>
<feature type="region of interest" description="Disordered" evidence="1">
    <location>
        <begin position="1"/>
        <end position="43"/>
    </location>
</feature>
<evidence type="ECO:0000313" key="3">
    <source>
        <dbReference type="WBParaSite" id="Hba_13361"/>
    </source>
</evidence>
<name>A0A1I7X7F9_HETBA</name>
<dbReference type="WBParaSite" id="Hba_13361">
    <property type="protein sequence ID" value="Hba_13361"/>
    <property type="gene ID" value="Hba_13361"/>
</dbReference>
<organism evidence="2 3">
    <name type="scientific">Heterorhabditis bacteriophora</name>
    <name type="common">Entomopathogenic nematode worm</name>
    <dbReference type="NCBI Taxonomy" id="37862"/>
    <lineage>
        <taxon>Eukaryota</taxon>
        <taxon>Metazoa</taxon>
        <taxon>Ecdysozoa</taxon>
        <taxon>Nematoda</taxon>
        <taxon>Chromadorea</taxon>
        <taxon>Rhabditida</taxon>
        <taxon>Rhabditina</taxon>
        <taxon>Rhabditomorpha</taxon>
        <taxon>Strongyloidea</taxon>
        <taxon>Heterorhabditidae</taxon>
        <taxon>Heterorhabditis</taxon>
    </lineage>
</organism>
<accession>A0A1I7X7F9</accession>